<evidence type="ECO:0000313" key="2">
    <source>
        <dbReference type="EMBL" id="OWQ93445.1"/>
    </source>
</evidence>
<accession>A0A246JLI8</accession>
<name>A0A246JLI8_9BURK</name>
<comment type="caution">
    <text evidence="2">The sequence shown here is derived from an EMBL/GenBank/DDBJ whole genome shotgun (WGS) entry which is preliminary data.</text>
</comment>
<feature type="compositionally biased region" description="Basic and acidic residues" evidence="1">
    <location>
        <begin position="48"/>
        <end position="58"/>
    </location>
</feature>
<evidence type="ECO:0000256" key="1">
    <source>
        <dbReference type="SAM" id="MobiDB-lite"/>
    </source>
</evidence>
<dbReference type="Proteomes" id="UP000197468">
    <property type="component" value="Unassembled WGS sequence"/>
</dbReference>
<feature type="region of interest" description="Disordered" evidence="1">
    <location>
        <begin position="48"/>
        <end position="83"/>
    </location>
</feature>
<dbReference type="EMBL" id="NIOF01000001">
    <property type="protein sequence ID" value="OWQ93445.1"/>
    <property type="molecule type" value="Genomic_DNA"/>
</dbReference>
<protein>
    <submittedName>
        <fullName evidence="2">Uncharacterized protein</fullName>
    </submittedName>
</protein>
<dbReference type="RefSeq" id="WP_088382590.1">
    <property type="nucleotide sequence ID" value="NZ_NIOF01000001.1"/>
</dbReference>
<organism evidence="2 3">
    <name type="scientific">Roseateles aquatilis</name>
    <dbReference type="NCBI Taxonomy" id="431061"/>
    <lineage>
        <taxon>Bacteria</taxon>
        <taxon>Pseudomonadati</taxon>
        <taxon>Pseudomonadota</taxon>
        <taxon>Betaproteobacteria</taxon>
        <taxon>Burkholderiales</taxon>
        <taxon>Sphaerotilaceae</taxon>
        <taxon>Roseateles</taxon>
    </lineage>
</organism>
<dbReference type="OrthoDB" id="9155250at2"/>
<gene>
    <name evidence="2" type="ORF">CDN99_02945</name>
</gene>
<reference evidence="2 3" key="1">
    <citation type="journal article" date="2008" name="Int. J. Syst. Evol. Microbiol.">
        <title>Description of Roseateles aquatilis sp. nov. and Roseateles terrae sp. nov., in the class Betaproteobacteria, and emended description of the genus Roseateles.</title>
        <authorList>
            <person name="Gomila M."/>
            <person name="Bowien B."/>
            <person name="Falsen E."/>
            <person name="Moore E.R."/>
            <person name="Lalucat J."/>
        </authorList>
    </citation>
    <scope>NUCLEOTIDE SEQUENCE [LARGE SCALE GENOMIC DNA]</scope>
    <source>
        <strain evidence="2 3">CCUG 48205</strain>
    </source>
</reference>
<sequence length="145" mass="15507">MNDFRQALHRGLQAADEAKVARAEINAIFNELNLALLSVTQDRVEIARTDNAGRRDPGEGAGSPGATAPSVSDLTAISVTGNGTTPAAARRIAKWRQATDGYPCTIIWEDRHVECDSAESLRQELMDLVASSSAGEAIKAIMMLK</sequence>
<dbReference type="AlphaFoldDB" id="A0A246JLI8"/>
<keyword evidence="3" id="KW-1185">Reference proteome</keyword>
<evidence type="ECO:0000313" key="3">
    <source>
        <dbReference type="Proteomes" id="UP000197468"/>
    </source>
</evidence>
<proteinExistence type="predicted"/>
<feature type="compositionally biased region" description="Polar residues" evidence="1">
    <location>
        <begin position="69"/>
        <end position="83"/>
    </location>
</feature>